<sequence length="224" mass="25165">MDSLRFSEAVDYVYNPLDYAREPHRQYLERFGRGKREVVLVGMNPGPYGMVQTGVPFGEIGMVRDWMGIEGVVDRPEREHPKRPVEGFACPKSEVSGKRLWGWARERFGAAEAFFGRFYVANYCPLAFFEESGANRTPDKLRKADREALFEACDRALAATVDAMRPEWVLGIGRFAERRATAALKGRDVRTGMVLHPSPASPKANQGWAEQAEQALRDLGIALP</sequence>
<evidence type="ECO:0000256" key="1">
    <source>
        <dbReference type="ARBA" id="ARBA00007889"/>
    </source>
</evidence>
<accession>A0ABV4TSU2</accession>
<reference evidence="7 8" key="1">
    <citation type="submission" date="2024-08" db="EMBL/GenBank/DDBJ databases">
        <title>Whole-genome sequencing of halo(alkali)philic microorganisms from hypersaline lakes.</title>
        <authorList>
            <person name="Sorokin D.Y."/>
            <person name="Merkel A.Y."/>
            <person name="Messina E."/>
            <person name="Yakimov M."/>
        </authorList>
    </citation>
    <scope>NUCLEOTIDE SEQUENCE [LARGE SCALE GENOMIC DNA]</scope>
    <source>
        <strain evidence="7 8">Cl-TMA</strain>
    </source>
</reference>
<dbReference type="SUPFAM" id="SSF52141">
    <property type="entry name" value="Uracil-DNA glycosylase-like"/>
    <property type="match status" value="1"/>
</dbReference>
<dbReference type="Proteomes" id="UP001575181">
    <property type="component" value="Unassembled WGS sequence"/>
</dbReference>
<name>A0ABV4TSU2_9GAMM</name>
<evidence type="ECO:0000256" key="4">
    <source>
        <dbReference type="ARBA" id="ARBA00023125"/>
    </source>
</evidence>
<evidence type="ECO:0000256" key="2">
    <source>
        <dbReference type="ARBA" id="ARBA00022763"/>
    </source>
</evidence>
<keyword evidence="2" id="KW-0227">DNA damage</keyword>
<dbReference type="InterPro" id="IPR005122">
    <property type="entry name" value="Uracil-DNA_glycosylase-like"/>
</dbReference>
<dbReference type="RefSeq" id="WP_373654346.1">
    <property type="nucleotide sequence ID" value="NZ_JBGUAW010000001.1"/>
</dbReference>
<dbReference type="InterPro" id="IPR036895">
    <property type="entry name" value="Uracil-DNA_glycosylase-like_sf"/>
</dbReference>
<organism evidence="7 8">
    <name type="scientific">Thiohalorhabdus methylotrophus</name>
    <dbReference type="NCBI Taxonomy" id="3242694"/>
    <lineage>
        <taxon>Bacteria</taxon>
        <taxon>Pseudomonadati</taxon>
        <taxon>Pseudomonadota</taxon>
        <taxon>Gammaproteobacteria</taxon>
        <taxon>Thiohalorhabdales</taxon>
        <taxon>Thiohalorhabdaceae</taxon>
        <taxon>Thiohalorhabdus</taxon>
    </lineage>
</organism>
<evidence type="ECO:0000313" key="8">
    <source>
        <dbReference type="Proteomes" id="UP001575181"/>
    </source>
</evidence>
<keyword evidence="3" id="KW-0378">Hydrolase</keyword>
<evidence type="ECO:0000259" key="6">
    <source>
        <dbReference type="Pfam" id="PF03167"/>
    </source>
</evidence>
<dbReference type="EMBL" id="JBGUAW010000001">
    <property type="protein sequence ID" value="MFA9459563.1"/>
    <property type="molecule type" value="Genomic_DNA"/>
</dbReference>
<dbReference type="PANTHER" id="PTHR13235">
    <property type="entry name" value="SINGLE-STRAND SELECTIVE MONOFUNCTIONAL URACIL DNA GLYCOSYLASE"/>
    <property type="match status" value="1"/>
</dbReference>
<gene>
    <name evidence="7" type="ORF">ACERLL_01815</name>
</gene>
<evidence type="ECO:0000256" key="3">
    <source>
        <dbReference type="ARBA" id="ARBA00022801"/>
    </source>
</evidence>
<feature type="domain" description="Uracil-DNA glycosylase-like" evidence="6">
    <location>
        <begin position="35"/>
        <end position="207"/>
    </location>
</feature>
<evidence type="ECO:0000313" key="7">
    <source>
        <dbReference type="EMBL" id="MFA9459563.1"/>
    </source>
</evidence>
<keyword evidence="8" id="KW-1185">Reference proteome</keyword>
<dbReference type="Gene3D" id="3.40.470.10">
    <property type="entry name" value="Uracil-DNA glycosylase-like domain"/>
    <property type="match status" value="1"/>
</dbReference>
<dbReference type="Pfam" id="PF03167">
    <property type="entry name" value="UDG"/>
    <property type="match status" value="1"/>
</dbReference>
<comment type="similarity">
    <text evidence="1">Belongs to the uracil-DNA glycosylase (UDG) superfamily. SMUG1 family.</text>
</comment>
<keyword evidence="4" id="KW-0238">DNA-binding</keyword>
<dbReference type="InterPro" id="IPR039134">
    <property type="entry name" value="SMUG1"/>
</dbReference>
<evidence type="ECO:0000256" key="5">
    <source>
        <dbReference type="ARBA" id="ARBA00023204"/>
    </source>
</evidence>
<dbReference type="CDD" id="cd19374">
    <property type="entry name" value="UDG-F3_SMUG1-like"/>
    <property type="match status" value="1"/>
</dbReference>
<dbReference type="PANTHER" id="PTHR13235:SF2">
    <property type="entry name" value="SINGLE-STRAND SELECTIVE MONOFUNCTIONAL URACIL DNA GLYCOSYLASE"/>
    <property type="match status" value="1"/>
</dbReference>
<proteinExistence type="inferred from homology"/>
<comment type="caution">
    <text evidence="7">The sequence shown here is derived from an EMBL/GenBank/DDBJ whole genome shotgun (WGS) entry which is preliminary data.</text>
</comment>
<keyword evidence="5" id="KW-0234">DNA repair</keyword>
<protein>
    <submittedName>
        <fullName evidence="7">Uracil-DNA glycosylase family protein</fullName>
    </submittedName>
</protein>